<comment type="caution">
    <text evidence="1">The sequence shown here is derived from an EMBL/GenBank/DDBJ whole genome shotgun (WGS) entry which is preliminary data.</text>
</comment>
<dbReference type="PANTHER" id="PTHR39189:SF1">
    <property type="entry name" value="UPF0173 METAL-DEPENDENT HYDROLASE YTKL"/>
    <property type="match status" value="1"/>
</dbReference>
<organism evidence="1 2">
    <name type="scientific">Candidatus Magasanikbacteria bacterium RIFCSPHIGHO2_02_FULL_47_14</name>
    <dbReference type="NCBI Taxonomy" id="1798680"/>
    <lineage>
        <taxon>Bacteria</taxon>
        <taxon>Candidatus Magasanikiibacteriota</taxon>
    </lineage>
</organism>
<name>A0A1F6M8I1_9BACT</name>
<accession>A0A1F6M8I1</accession>
<dbReference type="InterPro" id="IPR036866">
    <property type="entry name" value="RibonucZ/Hydroxyglut_hydro"/>
</dbReference>
<dbReference type="Proteomes" id="UP000176282">
    <property type="component" value="Unassembled WGS sequence"/>
</dbReference>
<dbReference type="PANTHER" id="PTHR39189">
    <property type="entry name" value="UPF0173 METAL-DEPENDENT HYDROLASE YTKL"/>
    <property type="match status" value="1"/>
</dbReference>
<proteinExistence type="predicted"/>
<dbReference type="Gene3D" id="3.60.15.10">
    <property type="entry name" value="Ribonuclease Z/Hydroxyacylglutathione hydrolase-like"/>
    <property type="match status" value="1"/>
</dbReference>
<dbReference type="STRING" id="1798680.A3J66_02525"/>
<dbReference type="AlphaFoldDB" id="A0A1F6M8I1"/>
<sequence>MHFSWLGTTAVKIQTKPADKDVTILIDPYKPAKGAFPRSLLADIVLYTRGAEGSITVSGNPFILSTPGECEIHNVLMTAVSGDKPGSTMVRIDAEGMSVAHLGLAIGELTDQQLDVLGGVDVLFIPVGDLDCYGARSAVKAINAIEPRVIIPIAHHSDNDPDAKTVDGFVKELGIQSEQTEKKVILKKKDLPQEESRVVVLAKE</sequence>
<evidence type="ECO:0008006" key="3">
    <source>
        <dbReference type="Google" id="ProtNLM"/>
    </source>
</evidence>
<dbReference type="SUPFAM" id="SSF56281">
    <property type="entry name" value="Metallo-hydrolase/oxidoreductase"/>
    <property type="match status" value="1"/>
</dbReference>
<gene>
    <name evidence="1" type="ORF">A3J66_02525</name>
</gene>
<dbReference type="EMBL" id="MFQB01000022">
    <property type="protein sequence ID" value="OGH67878.1"/>
    <property type="molecule type" value="Genomic_DNA"/>
</dbReference>
<evidence type="ECO:0000313" key="1">
    <source>
        <dbReference type="EMBL" id="OGH67878.1"/>
    </source>
</evidence>
<reference evidence="1 2" key="1">
    <citation type="journal article" date="2016" name="Nat. Commun.">
        <title>Thousands of microbial genomes shed light on interconnected biogeochemical processes in an aquifer system.</title>
        <authorList>
            <person name="Anantharaman K."/>
            <person name="Brown C.T."/>
            <person name="Hug L.A."/>
            <person name="Sharon I."/>
            <person name="Castelle C.J."/>
            <person name="Probst A.J."/>
            <person name="Thomas B.C."/>
            <person name="Singh A."/>
            <person name="Wilkins M.J."/>
            <person name="Karaoz U."/>
            <person name="Brodie E.L."/>
            <person name="Williams K.H."/>
            <person name="Hubbard S.S."/>
            <person name="Banfield J.F."/>
        </authorList>
    </citation>
    <scope>NUCLEOTIDE SEQUENCE [LARGE SCALE GENOMIC DNA]</scope>
</reference>
<dbReference type="Pfam" id="PF13483">
    <property type="entry name" value="Lactamase_B_3"/>
    <property type="match status" value="1"/>
</dbReference>
<evidence type="ECO:0000313" key="2">
    <source>
        <dbReference type="Proteomes" id="UP000176282"/>
    </source>
</evidence>
<protein>
    <recommendedName>
        <fullName evidence="3">Zn-dependent hydrolase</fullName>
    </recommendedName>
</protein>